<dbReference type="PROSITE" id="PS51854">
    <property type="entry name" value="CSPG"/>
    <property type="match status" value="6"/>
</dbReference>
<name>A0ABQ9ITQ4_9CUCU</name>
<feature type="domain" description="Laminin G" evidence="7">
    <location>
        <begin position="1"/>
        <end position="61"/>
    </location>
</feature>
<dbReference type="SUPFAM" id="SSF49899">
    <property type="entry name" value="Concanavalin A-like lectins/glucanases"/>
    <property type="match status" value="1"/>
</dbReference>
<evidence type="ECO:0000256" key="2">
    <source>
        <dbReference type="ARBA" id="ARBA00022737"/>
    </source>
</evidence>
<dbReference type="CDD" id="cd00053">
    <property type="entry name" value="EGF"/>
    <property type="match status" value="1"/>
</dbReference>
<feature type="repeat" description="CSPG" evidence="6">
    <location>
        <begin position="694"/>
        <end position="785"/>
    </location>
</feature>
<comment type="caution">
    <text evidence="9">The sequence shown here is derived from an EMBL/GenBank/DDBJ whole genome shotgun (WGS) entry which is preliminary data.</text>
</comment>
<dbReference type="Gene3D" id="2.60.120.200">
    <property type="match status" value="2"/>
</dbReference>
<evidence type="ECO:0000259" key="8">
    <source>
        <dbReference type="PROSITE" id="PS50026"/>
    </source>
</evidence>
<keyword evidence="10" id="KW-1185">Reference proteome</keyword>
<keyword evidence="1" id="KW-0732">Signal</keyword>
<keyword evidence="4" id="KW-0325">Glycoprotein</keyword>
<dbReference type="PROSITE" id="PS50025">
    <property type="entry name" value="LAM_G_DOMAIN"/>
    <property type="match status" value="1"/>
</dbReference>
<dbReference type="InterPro" id="IPR001791">
    <property type="entry name" value="Laminin_G"/>
</dbReference>
<evidence type="ECO:0000313" key="9">
    <source>
        <dbReference type="EMBL" id="KAJ8965484.1"/>
    </source>
</evidence>
<keyword evidence="3" id="KW-1015">Disulfide bond</keyword>
<evidence type="ECO:0000313" key="10">
    <source>
        <dbReference type="Proteomes" id="UP001162164"/>
    </source>
</evidence>
<feature type="repeat" description="CSPG" evidence="6">
    <location>
        <begin position="917"/>
        <end position="1010"/>
    </location>
</feature>
<dbReference type="EMBL" id="JAPWTJ010002598">
    <property type="protein sequence ID" value="KAJ8965484.1"/>
    <property type="molecule type" value="Genomic_DNA"/>
</dbReference>
<sequence length="1518" mass="171970">MSIMDFFVGDNKNKNNTDIFFGHVAKFRGCIADLKYNDINILELARHRQSQATVQGITWNCAAEFEAAVDQPISFVEDDAYMIIPQKMYHKELKVQFELLSKSVKVSDGKWHKIYFRQTPAFLELTVDEHKTNEKNVHGHLFQLSDSSYIGGLEITDQKKGLPDAQVTEGLLPDCMWQYPCLQNPCSDNGVCVQHGLDSFQCQCQEELCVNVNYTERYKVFSKSSLATELELLSVEPLEVLEGQSEIITTNNLHMILDYQKYGIKDSGINFFIVEGPEHGSITIDIWPHEKNSFALLDVARDKVHYVHDGSESTHDSMVLEVEFSAVNTFILPVYLRGRSRFSLSVNVVPTNDPPVLEMSDATVLRTVQGTKKFISSDVFKAVDPDTSPLELIYTILKSECGFFENAKKPGVKIVTFTQEDVDKGKILFFDRSSNSNTSYISLQVSDGIETSPVYQLRVTVSPQYWRLERNTGLIVLHQTSSIITPYNLSFTSNVAIPDFSAQFTIAKKPQYGVIEVEKNVNVWEISDSFTSGDLKQHRVRYKHVSSKPDYDEFQFRTLDKSQLYTFRLTFTRCTLYKATAKTLHLTEFWEMSLSTKYLSFETKPPKALTSITYVIAQTPQYGFLFSSVSKYRLKTCDTFTQEDVVSQNIKYRLYQKAYSDVEDHFSFVVLSPGCNNVTSNLTIIYSPSKEEKSKVIVNLRQLEVDEGSSALIDPSHLYLQADFVTDLLYNITQKPQHGFLQIKKGDIVKNNTGYFSAGELKNNLLHYVHDSTETQTDYFKFIALSTNEENFQYVGQYNINIHLKNDNSPTRAVDKVFHIVVGGERLLTNKDLKYVDQDLGTPTSMIVYTSRESPNGNFYNIKNHGVKITEFTQDDLDSNKIIFKHKGPEYGKVRLWVTDGQFHVNGILEIQASAPFIHVDMNKKIIVEQGKIVVITNEHLSYSTNLYAFDNNVIYEVTNNPAFGKVVLSKTLKAIKNFTQEDVNLGHISYLNEHSGGSADEIGIRVRCKDALNVAQLGVWILPSNYWDPLEVKNLRKLSVEEATSALITNKILESGANQTKDKIIFNATNGIVWKKNLQLNIEIIPERMYLGTNNLIVNEGGTATISTAHLFVLTGYYKSRVTLYTIKENVKYGCVQVLKRCIKSKAFSQKELNSVVVQYAHDGSENLEDELILVGEAGDKKSFPVTLKITVLPVNDQKPKLVNNTAVIDDDKPKETLKYQVQSCWWGSVSLLSDVSSSLNYFTQELLDKGIIVFRHHNGSEARFKFNVSDGLHTTKDYVFHIKTKPVHIKIISRPLHIFPLQKKYLTSNHLLATASDVNRKIQYEVDVPPSLGRLMMESEKMGIFKVVSSFTQDDLNNSRVFYEHTHQFSDLYANDSFMFSVKAHLTPTLTKKVLKIDISVSSGGLDAYVSISKISVDEGGFDQHPSELIWSCVFFGKITQAYEHLYHASAMTPMHEDADTPPAKLKYDLISGPLNGKLVLLPDNVAVSYWSQADIDDNRLAYAHEGSALKDSFPF</sequence>
<comment type="caution">
    <text evidence="5">Lacks conserved residue(s) required for the propagation of feature annotation.</text>
</comment>
<dbReference type="Pfam" id="PF02210">
    <property type="entry name" value="Laminin_G_2"/>
    <property type="match status" value="1"/>
</dbReference>
<dbReference type="InterPro" id="IPR013320">
    <property type="entry name" value="ConA-like_dom_sf"/>
</dbReference>
<keyword evidence="2" id="KW-0677">Repeat</keyword>
<dbReference type="PANTHER" id="PTHR45739:SF12">
    <property type="entry name" value="CHONDROITIN SULFATE PROTEOGLYCAN 4-LIKE ISOFORM X2"/>
    <property type="match status" value="1"/>
</dbReference>
<reference evidence="9" key="1">
    <citation type="journal article" date="2023" name="Insect Mol. Biol.">
        <title>Genome sequencing provides insights into the evolution of gene families encoding plant cell wall-degrading enzymes in longhorned beetles.</title>
        <authorList>
            <person name="Shin N.R."/>
            <person name="Okamura Y."/>
            <person name="Kirsch R."/>
            <person name="Pauchet Y."/>
        </authorList>
    </citation>
    <scope>NUCLEOTIDE SEQUENCE</scope>
    <source>
        <strain evidence="9">MMC_N1</strain>
    </source>
</reference>
<evidence type="ECO:0000256" key="6">
    <source>
        <dbReference type="PROSITE-ProRule" id="PRU01201"/>
    </source>
</evidence>
<dbReference type="InterPro" id="IPR051561">
    <property type="entry name" value="FRAS1_ECM"/>
</dbReference>
<dbReference type="InterPro" id="IPR039005">
    <property type="entry name" value="CSPG_rpt"/>
</dbReference>
<evidence type="ECO:0000256" key="5">
    <source>
        <dbReference type="PROSITE-ProRule" id="PRU00076"/>
    </source>
</evidence>
<accession>A0ABQ9ITQ4</accession>
<feature type="repeat" description="CSPG" evidence="6">
    <location>
        <begin position="1289"/>
        <end position="1385"/>
    </location>
</feature>
<organism evidence="9 10">
    <name type="scientific">Molorchus minor</name>
    <dbReference type="NCBI Taxonomy" id="1323400"/>
    <lineage>
        <taxon>Eukaryota</taxon>
        <taxon>Metazoa</taxon>
        <taxon>Ecdysozoa</taxon>
        <taxon>Arthropoda</taxon>
        <taxon>Hexapoda</taxon>
        <taxon>Insecta</taxon>
        <taxon>Pterygota</taxon>
        <taxon>Neoptera</taxon>
        <taxon>Endopterygota</taxon>
        <taxon>Coleoptera</taxon>
        <taxon>Polyphaga</taxon>
        <taxon>Cucujiformia</taxon>
        <taxon>Chrysomeloidea</taxon>
        <taxon>Cerambycidae</taxon>
        <taxon>Lamiinae</taxon>
        <taxon>Monochamini</taxon>
        <taxon>Molorchus</taxon>
    </lineage>
</organism>
<dbReference type="InterPro" id="IPR000742">
    <property type="entry name" value="EGF"/>
</dbReference>
<proteinExistence type="predicted"/>
<feature type="repeat" description="CSPG" evidence="6">
    <location>
        <begin position="465"/>
        <end position="559"/>
    </location>
</feature>
<gene>
    <name evidence="9" type="ORF">NQ317_017185</name>
</gene>
<keyword evidence="5" id="KW-0245">EGF-like domain</keyword>
<feature type="repeat" description="CSPG" evidence="6">
    <location>
        <begin position="353"/>
        <end position="446"/>
    </location>
</feature>
<evidence type="ECO:0000256" key="1">
    <source>
        <dbReference type="ARBA" id="ARBA00022729"/>
    </source>
</evidence>
<dbReference type="PROSITE" id="PS50026">
    <property type="entry name" value="EGF_3"/>
    <property type="match status" value="1"/>
</dbReference>
<dbReference type="Pfam" id="PF16184">
    <property type="entry name" value="Cadherin_3"/>
    <property type="match status" value="10"/>
</dbReference>
<evidence type="ECO:0008006" key="11">
    <source>
        <dbReference type="Google" id="ProtNLM"/>
    </source>
</evidence>
<evidence type="ECO:0000259" key="7">
    <source>
        <dbReference type="PROSITE" id="PS50025"/>
    </source>
</evidence>
<evidence type="ECO:0000256" key="4">
    <source>
        <dbReference type="ARBA" id="ARBA00023180"/>
    </source>
</evidence>
<evidence type="ECO:0000256" key="3">
    <source>
        <dbReference type="ARBA" id="ARBA00023157"/>
    </source>
</evidence>
<feature type="domain" description="EGF-like" evidence="8">
    <location>
        <begin position="177"/>
        <end position="210"/>
    </location>
</feature>
<dbReference type="PANTHER" id="PTHR45739">
    <property type="entry name" value="MATRIX PROTEIN, PUTATIVE-RELATED"/>
    <property type="match status" value="1"/>
</dbReference>
<protein>
    <recommendedName>
        <fullName evidence="11">Chondroitin sulfate proteoglycan 4</fullName>
    </recommendedName>
</protein>
<feature type="repeat" description="CSPG" evidence="6">
    <location>
        <begin position="229"/>
        <end position="323"/>
    </location>
</feature>
<dbReference type="Proteomes" id="UP001162164">
    <property type="component" value="Unassembled WGS sequence"/>
</dbReference>